<evidence type="ECO:0000313" key="2">
    <source>
        <dbReference type="EMBL" id="VDC23636.1"/>
    </source>
</evidence>
<sequence>MGAVKTLHVIGYKNSGKTTLIARWVRLLKKMGYSVAVLKHHGHGGALSMPDSETDAMQFFTTGADVSIVAGGGAVQLLMNEEPDFTQLKQLAITRISDVLLIEGYKEQMGDKVVLLRSEEDWQSLHNVQGVQLVVGAPDTAIDYPHISSRAEDRQLDFWLLDWIGREEHDETV</sequence>
<accession>A0A3P5WZ76</accession>
<evidence type="ECO:0000259" key="1">
    <source>
        <dbReference type="Pfam" id="PF03205"/>
    </source>
</evidence>
<dbReference type="Gene3D" id="3.40.50.300">
    <property type="entry name" value="P-loop containing nucleotide triphosphate hydrolases"/>
    <property type="match status" value="1"/>
</dbReference>
<dbReference type="Proteomes" id="UP000270468">
    <property type="component" value="Unassembled WGS sequence"/>
</dbReference>
<dbReference type="PANTHER" id="PTHR40072:SF1">
    <property type="entry name" value="MOLYBDOPTERIN-GUANINE DINUCLEOTIDE BIOSYNTHESIS ADAPTER PROTEIN"/>
    <property type="match status" value="1"/>
</dbReference>
<dbReference type="InterPro" id="IPR027417">
    <property type="entry name" value="P-loop_NTPase"/>
</dbReference>
<dbReference type="AlphaFoldDB" id="A0A3P5WZ76"/>
<dbReference type="InterPro" id="IPR004435">
    <property type="entry name" value="MobB_dom"/>
</dbReference>
<dbReference type="RefSeq" id="WP_160117560.1">
    <property type="nucleotide sequence ID" value="NZ_CBCRXF010000024.1"/>
</dbReference>
<dbReference type="SUPFAM" id="SSF52540">
    <property type="entry name" value="P-loop containing nucleoside triphosphate hydrolases"/>
    <property type="match status" value="1"/>
</dbReference>
<name>A0A3P5WZ76_9BACL</name>
<organism evidence="2 3">
    <name type="scientific">Filibacter tadaridae</name>
    <dbReference type="NCBI Taxonomy" id="2483811"/>
    <lineage>
        <taxon>Bacteria</taxon>
        <taxon>Bacillati</taxon>
        <taxon>Bacillota</taxon>
        <taxon>Bacilli</taxon>
        <taxon>Bacillales</taxon>
        <taxon>Caryophanaceae</taxon>
        <taxon>Filibacter</taxon>
    </lineage>
</organism>
<dbReference type="EMBL" id="UXAV01000026">
    <property type="protein sequence ID" value="VDC23636.1"/>
    <property type="molecule type" value="Genomic_DNA"/>
</dbReference>
<dbReference type="InterPro" id="IPR052539">
    <property type="entry name" value="MGD_biosynthesis_adapter"/>
</dbReference>
<feature type="domain" description="Molybdopterin-guanine dinucleotide biosynthesis protein B (MobB)" evidence="1">
    <location>
        <begin position="7"/>
        <end position="127"/>
    </location>
</feature>
<dbReference type="GO" id="GO:0006777">
    <property type="term" value="P:Mo-molybdopterin cofactor biosynthetic process"/>
    <property type="evidence" value="ECO:0007669"/>
    <property type="project" value="InterPro"/>
</dbReference>
<proteinExistence type="predicted"/>
<dbReference type="GO" id="GO:0005525">
    <property type="term" value="F:GTP binding"/>
    <property type="evidence" value="ECO:0007669"/>
    <property type="project" value="InterPro"/>
</dbReference>
<protein>
    <submittedName>
        <fullName evidence="2">Molybdopterin-guanine dinucleotide biosynthesis protein B</fullName>
    </submittedName>
</protein>
<evidence type="ECO:0000313" key="3">
    <source>
        <dbReference type="Proteomes" id="UP000270468"/>
    </source>
</evidence>
<dbReference type="Pfam" id="PF03205">
    <property type="entry name" value="MobB"/>
    <property type="match status" value="1"/>
</dbReference>
<dbReference type="PANTHER" id="PTHR40072">
    <property type="entry name" value="MOLYBDOPTERIN-GUANINE DINUCLEOTIDE BIOSYNTHESIS ADAPTER PROTEIN-RELATED"/>
    <property type="match status" value="1"/>
</dbReference>
<keyword evidence="3" id="KW-1185">Reference proteome</keyword>
<reference evidence="2 3" key="1">
    <citation type="submission" date="2018-11" db="EMBL/GenBank/DDBJ databases">
        <authorList>
            <person name="Criscuolo A."/>
        </authorList>
    </citation>
    <scope>NUCLEOTIDE SEQUENCE [LARGE SCALE GENOMIC DNA]</scope>
    <source>
        <strain evidence="2">ATB-66</strain>
    </source>
</reference>
<gene>
    <name evidence="2" type="ORF">FILTAD_00903</name>
</gene>
<dbReference type="OrthoDB" id="9786803at2"/>
<dbReference type="NCBIfam" id="TIGR00176">
    <property type="entry name" value="mobB"/>
    <property type="match status" value="1"/>
</dbReference>